<feature type="domain" description="HTH lysR-type" evidence="5">
    <location>
        <begin position="1"/>
        <end position="58"/>
    </location>
</feature>
<evidence type="ECO:0000256" key="4">
    <source>
        <dbReference type="ARBA" id="ARBA00023163"/>
    </source>
</evidence>
<dbReference type="Gene3D" id="1.10.10.10">
    <property type="entry name" value="Winged helix-like DNA-binding domain superfamily/Winged helix DNA-binding domain"/>
    <property type="match status" value="1"/>
</dbReference>
<dbReference type="SUPFAM" id="SSF46785">
    <property type="entry name" value="Winged helix' DNA-binding domain"/>
    <property type="match status" value="1"/>
</dbReference>
<dbReference type="SUPFAM" id="SSF53850">
    <property type="entry name" value="Periplasmic binding protein-like II"/>
    <property type="match status" value="1"/>
</dbReference>
<evidence type="ECO:0000259" key="5">
    <source>
        <dbReference type="PROSITE" id="PS50931"/>
    </source>
</evidence>
<dbReference type="InterPro" id="IPR005119">
    <property type="entry name" value="LysR_subst-bd"/>
</dbReference>
<dbReference type="PROSITE" id="PS50931">
    <property type="entry name" value="HTH_LYSR"/>
    <property type="match status" value="1"/>
</dbReference>
<organism evidence="6 7">
    <name type="scientific">Nonomuraea maritima</name>
    <dbReference type="NCBI Taxonomy" id="683260"/>
    <lineage>
        <taxon>Bacteria</taxon>
        <taxon>Bacillati</taxon>
        <taxon>Actinomycetota</taxon>
        <taxon>Actinomycetes</taxon>
        <taxon>Streptosporangiales</taxon>
        <taxon>Streptosporangiaceae</taxon>
        <taxon>Nonomuraea</taxon>
    </lineage>
</organism>
<dbReference type="PRINTS" id="PR00039">
    <property type="entry name" value="HTHLYSR"/>
</dbReference>
<dbReference type="GO" id="GO:0003700">
    <property type="term" value="F:DNA-binding transcription factor activity"/>
    <property type="evidence" value="ECO:0007669"/>
    <property type="project" value="InterPro"/>
</dbReference>
<dbReference type="Proteomes" id="UP000198683">
    <property type="component" value="Unassembled WGS sequence"/>
</dbReference>
<sequence>MTLSQLGAFVFVARLGSVKAAARALGVSEPAVSQSLAQLRRHLGDPLLTRSGDRMVLTEGGRRLVGIAAQIVALGAEATTAVRAGHPARLHVVMANDLAEYVAGPLLCLFTQRRPVDASSGVAPTAELPLLLASRLADVALGAQVTGAGLASRPVLRCRLIVVGSPHGRRDHWLVGPSGTDPASDTSRLLRLLRVQESRVRVFANQTAAWKAAAEGAGVAPATAHLVASQLRRGDLVPVETAVTPLSAYWYATTLEPPHRPAAADAFLDFLTTPAATQVMRTPDDGIPRSRFRPPVHVSIWS</sequence>
<keyword evidence="3 6" id="KW-0238">DNA-binding</keyword>
<dbReference type="Gene3D" id="3.40.190.290">
    <property type="match status" value="1"/>
</dbReference>
<dbReference type="InterPro" id="IPR036390">
    <property type="entry name" value="WH_DNA-bd_sf"/>
</dbReference>
<evidence type="ECO:0000256" key="1">
    <source>
        <dbReference type="ARBA" id="ARBA00009437"/>
    </source>
</evidence>
<gene>
    <name evidence="6" type="ORF">SAMN05421874_103196</name>
</gene>
<reference evidence="6 7" key="1">
    <citation type="submission" date="2016-10" db="EMBL/GenBank/DDBJ databases">
        <authorList>
            <person name="de Groot N.N."/>
        </authorList>
    </citation>
    <scope>NUCLEOTIDE SEQUENCE [LARGE SCALE GENOMIC DNA]</scope>
    <source>
        <strain evidence="6 7">CGMCC 4.5681</strain>
    </source>
</reference>
<dbReference type="Pfam" id="PF00126">
    <property type="entry name" value="HTH_1"/>
    <property type="match status" value="1"/>
</dbReference>
<dbReference type="OrthoDB" id="4512679at2"/>
<dbReference type="STRING" id="683260.SAMN05421874_103196"/>
<protein>
    <submittedName>
        <fullName evidence="6">DNA-binding transcriptional regulator, LysR family</fullName>
    </submittedName>
</protein>
<keyword evidence="7" id="KW-1185">Reference proteome</keyword>
<keyword evidence="2" id="KW-0805">Transcription regulation</keyword>
<name>A0A1G8WJS0_9ACTN</name>
<proteinExistence type="inferred from homology"/>
<dbReference type="EMBL" id="FNFB01000003">
    <property type="protein sequence ID" value="SDJ78313.1"/>
    <property type="molecule type" value="Genomic_DNA"/>
</dbReference>
<comment type="similarity">
    <text evidence="1">Belongs to the LysR transcriptional regulatory family.</text>
</comment>
<dbReference type="InterPro" id="IPR036388">
    <property type="entry name" value="WH-like_DNA-bd_sf"/>
</dbReference>
<evidence type="ECO:0000313" key="6">
    <source>
        <dbReference type="EMBL" id="SDJ78313.1"/>
    </source>
</evidence>
<keyword evidence="4" id="KW-0804">Transcription</keyword>
<evidence type="ECO:0000313" key="7">
    <source>
        <dbReference type="Proteomes" id="UP000198683"/>
    </source>
</evidence>
<dbReference type="InterPro" id="IPR000847">
    <property type="entry name" value="LysR_HTH_N"/>
</dbReference>
<evidence type="ECO:0000256" key="2">
    <source>
        <dbReference type="ARBA" id="ARBA00023015"/>
    </source>
</evidence>
<accession>A0A1G8WJS0</accession>
<dbReference type="PANTHER" id="PTHR30126">
    <property type="entry name" value="HTH-TYPE TRANSCRIPTIONAL REGULATOR"/>
    <property type="match status" value="1"/>
</dbReference>
<dbReference type="GO" id="GO:0000976">
    <property type="term" value="F:transcription cis-regulatory region binding"/>
    <property type="evidence" value="ECO:0007669"/>
    <property type="project" value="TreeGrafter"/>
</dbReference>
<dbReference type="AlphaFoldDB" id="A0A1G8WJS0"/>
<dbReference type="Pfam" id="PF03466">
    <property type="entry name" value="LysR_substrate"/>
    <property type="match status" value="1"/>
</dbReference>
<dbReference type="PANTHER" id="PTHR30126:SF39">
    <property type="entry name" value="HTH-TYPE TRANSCRIPTIONAL REGULATOR CYSL"/>
    <property type="match status" value="1"/>
</dbReference>
<evidence type="ECO:0000256" key="3">
    <source>
        <dbReference type="ARBA" id="ARBA00023125"/>
    </source>
</evidence>